<evidence type="ECO:0000313" key="3">
    <source>
        <dbReference type="Proteomes" id="UP000037122"/>
    </source>
</evidence>
<dbReference type="EMBL" id="LGST01000016">
    <property type="protein sequence ID" value="KNE01097.1"/>
    <property type="molecule type" value="Genomic_DNA"/>
</dbReference>
<feature type="region of interest" description="Disordered" evidence="1">
    <location>
        <begin position="23"/>
        <end position="45"/>
    </location>
</feature>
<organism evidence="2 3">
    <name type="scientific">Candidozyma auris</name>
    <name type="common">Yeast</name>
    <name type="synonym">Candida auris</name>
    <dbReference type="NCBI Taxonomy" id="498019"/>
    <lineage>
        <taxon>Eukaryota</taxon>
        <taxon>Fungi</taxon>
        <taxon>Dikarya</taxon>
        <taxon>Ascomycota</taxon>
        <taxon>Saccharomycotina</taxon>
        <taxon>Pichiomycetes</taxon>
        <taxon>Metschnikowiaceae</taxon>
        <taxon>Candidozyma</taxon>
    </lineage>
</organism>
<protein>
    <submittedName>
        <fullName evidence="2">Uncharacterized protein</fullName>
    </submittedName>
</protein>
<dbReference type="VEuPathDB" id="FungiDB:QG37_01973"/>
<gene>
    <name evidence="2" type="ORF">QG37_01973</name>
</gene>
<name>A0A0L0P406_CANAR</name>
<proteinExistence type="predicted"/>
<evidence type="ECO:0000256" key="1">
    <source>
        <dbReference type="SAM" id="MobiDB-lite"/>
    </source>
</evidence>
<evidence type="ECO:0000313" key="2">
    <source>
        <dbReference type="EMBL" id="KNE01097.1"/>
    </source>
</evidence>
<dbReference type="AlphaFoldDB" id="A0A0L0P406"/>
<feature type="compositionally biased region" description="Basic residues" evidence="1">
    <location>
        <begin position="23"/>
        <end position="33"/>
    </location>
</feature>
<reference evidence="3" key="1">
    <citation type="journal article" date="2015" name="BMC Genomics">
        <title>Draft genome of a commonly misdiagnosed multidrug resistant pathogen Candida auris.</title>
        <authorList>
            <person name="Chatterjee S."/>
            <person name="Alampalli S.V."/>
            <person name="Nageshan R.K."/>
            <person name="Chettiar S.T."/>
            <person name="Joshi S."/>
            <person name="Tatu U.S."/>
        </authorList>
    </citation>
    <scope>NUCLEOTIDE SEQUENCE [LARGE SCALE GENOMIC DNA]</scope>
    <source>
        <strain evidence="3">6684</strain>
    </source>
</reference>
<sequence>MKGPMRRGEMIIFIKIILARASEKKKKKKKKNSASRLQGPANFTRGADQNEAILDSIRHC</sequence>
<dbReference type="Proteomes" id="UP000037122">
    <property type="component" value="Unassembled WGS sequence"/>
</dbReference>
<accession>A0A0L0P406</accession>
<comment type="caution">
    <text evidence="2">The sequence shown here is derived from an EMBL/GenBank/DDBJ whole genome shotgun (WGS) entry which is preliminary data.</text>
</comment>